<dbReference type="EMBL" id="LDAU01000128">
    <property type="protein sequence ID" value="KRX03684.1"/>
    <property type="molecule type" value="Genomic_DNA"/>
</dbReference>
<dbReference type="Proteomes" id="UP000054937">
    <property type="component" value="Unassembled WGS sequence"/>
</dbReference>
<accession>A0A0V0QN86</accession>
<evidence type="ECO:0000313" key="2">
    <source>
        <dbReference type="Proteomes" id="UP000054937"/>
    </source>
</evidence>
<protein>
    <submittedName>
        <fullName evidence="1">Uncharacterized protein</fullName>
    </submittedName>
</protein>
<gene>
    <name evidence="1" type="ORF">PPERSA_10368</name>
</gene>
<dbReference type="AlphaFoldDB" id="A0A0V0QN86"/>
<comment type="caution">
    <text evidence="1">The sequence shown here is derived from an EMBL/GenBank/DDBJ whole genome shotgun (WGS) entry which is preliminary data.</text>
</comment>
<proteinExistence type="predicted"/>
<evidence type="ECO:0000313" key="1">
    <source>
        <dbReference type="EMBL" id="KRX03684.1"/>
    </source>
</evidence>
<sequence length="104" mass="12141">MQKQSQFYQEIDLKALNALEYQKNKVTKNNGKQLKRRKHKKTQKEEKLCCSTANTSIIKNCNKKASHWAQSSCGIGREVKTAFMERVTNKIEAKKIIKSYFNKE</sequence>
<dbReference type="InParanoid" id="A0A0V0QN86"/>
<name>A0A0V0QN86_PSEPJ</name>
<organism evidence="1 2">
    <name type="scientific">Pseudocohnilembus persalinus</name>
    <name type="common">Ciliate</name>
    <dbReference type="NCBI Taxonomy" id="266149"/>
    <lineage>
        <taxon>Eukaryota</taxon>
        <taxon>Sar</taxon>
        <taxon>Alveolata</taxon>
        <taxon>Ciliophora</taxon>
        <taxon>Intramacronucleata</taxon>
        <taxon>Oligohymenophorea</taxon>
        <taxon>Scuticociliatia</taxon>
        <taxon>Philasterida</taxon>
        <taxon>Pseudocohnilembidae</taxon>
        <taxon>Pseudocohnilembus</taxon>
    </lineage>
</organism>
<keyword evidence="2" id="KW-1185">Reference proteome</keyword>
<reference evidence="1 2" key="1">
    <citation type="journal article" date="2015" name="Sci. Rep.">
        <title>Genome of the facultative scuticociliatosis pathogen Pseudocohnilembus persalinus provides insight into its virulence through horizontal gene transfer.</title>
        <authorList>
            <person name="Xiong J."/>
            <person name="Wang G."/>
            <person name="Cheng J."/>
            <person name="Tian M."/>
            <person name="Pan X."/>
            <person name="Warren A."/>
            <person name="Jiang C."/>
            <person name="Yuan D."/>
            <person name="Miao W."/>
        </authorList>
    </citation>
    <scope>NUCLEOTIDE SEQUENCE [LARGE SCALE GENOMIC DNA]</scope>
    <source>
        <strain evidence="1">36N120E</strain>
    </source>
</reference>